<dbReference type="RefSeq" id="WP_122629115.1">
    <property type="nucleotide sequence ID" value="NZ_UPPP01000084.1"/>
</dbReference>
<evidence type="ECO:0000313" key="2">
    <source>
        <dbReference type="EMBL" id="VBB08198.1"/>
    </source>
</evidence>
<accession>A0A498RGF9</accession>
<reference evidence="2 3" key="1">
    <citation type="submission" date="2018-06" db="EMBL/GenBank/DDBJ databases">
        <authorList>
            <person name="Strepis N."/>
        </authorList>
    </citation>
    <scope>NUCLEOTIDE SEQUENCE [LARGE SCALE GENOMIC DNA]</scope>
    <source>
        <strain evidence="2">LUCI</strain>
    </source>
</reference>
<proteinExistence type="predicted"/>
<gene>
    <name evidence="2" type="ORF">LUCI_3467</name>
</gene>
<evidence type="ECO:0000256" key="1">
    <source>
        <dbReference type="SAM" id="MobiDB-lite"/>
    </source>
</evidence>
<dbReference type="AlphaFoldDB" id="A0A498RGF9"/>
<keyword evidence="3" id="KW-1185">Reference proteome</keyword>
<evidence type="ECO:0000313" key="3">
    <source>
        <dbReference type="Proteomes" id="UP000277811"/>
    </source>
</evidence>
<dbReference type="Proteomes" id="UP000277811">
    <property type="component" value="Unassembled WGS sequence"/>
</dbReference>
<protein>
    <submittedName>
        <fullName evidence="2">Uncharacterized protein</fullName>
    </submittedName>
</protein>
<organism evidence="2 3">
    <name type="scientific">Lucifera butyrica</name>
    <dbReference type="NCBI Taxonomy" id="1351585"/>
    <lineage>
        <taxon>Bacteria</taxon>
        <taxon>Bacillati</taxon>
        <taxon>Bacillota</taxon>
        <taxon>Negativicutes</taxon>
        <taxon>Veillonellales</taxon>
        <taxon>Veillonellaceae</taxon>
        <taxon>Lucifera</taxon>
    </lineage>
</organism>
<feature type="region of interest" description="Disordered" evidence="1">
    <location>
        <begin position="1"/>
        <end position="64"/>
    </location>
</feature>
<name>A0A498RGF9_9FIRM</name>
<sequence length="64" mass="7041">MPKNKINPGYSANNPEPPEYKESGLLPNEDALHSAEEYIYGATDATQDNQTKNERGGHTHGTIQ</sequence>
<dbReference type="EMBL" id="UPPP01000084">
    <property type="protein sequence ID" value="VBB08198.1"/>
    <property type="molecule type" value="Genomic_DNA"/>
</dbReference>